<keyword evidence="3 5" id="KW-0690">Ribosome biogenesis</keyword>
<dbReference type="Pfam" id="PF07767">
    <property type="entry name" value="Nop53"/>
    <property type="match status" value="2"/>
</dbReference>
<feature type="region of interest" description="Disordered" evidence="6">
    <location>
        <begin position="106"/>
        <end position="149"/>
    </location>
</feature>
<evidence type="ECO:0000256" key="4">
    <source>
        <dbReference type="ARBA" id="ARBA00023242"/>
    </source>
</evidence>
<dbReference type="PIRSF" id="PIRSF017302">
    <property type="entry name" value="Gltscr2"/>
    <property type="match status" value="1"/>
</dbReference>
<dbReference type="Proteomes" id="UP000623467">
    <property type="component" value="Unassembled WGS sequence"/>
</dbReference>
<evidence type="ECO:0000313" key="7">
    <source>
        <dbReference type="EMBL" id="KAF7371023.1"/>
    </source>
</evidence>
<name>A0A8H7DG64_9AGAR</name>
<dbReference type="EMBL" id="JACAZH010000004">
    <property type="protein sequence ID" value="KAF7371023.1"/>
    <property type="molecule type" value="Genomic_DNA"/>
</dbReference>
<accession>A0A8H7DG64</accession>
<keyword evidence="8" id="KW-1185">Reference proteome</keyword>
<dbReference type="PANTHER" id="PTHR14211:SF7">
    <property type="entry name" value="RIBOSOME BIOGENESIS PROTEIN NOP53"/>
    <property type="match status" value="1"/>
</dbReference>
<dbReference type="GO" id="GO:0008097">
    <property type="term" value="F:5S rRNA binding"/>
    <property type="evidence" value="ECO:0007669"/>
    <property type="project" value="TreeGrafter"/>
</dbReference>
<evidence type="ECO:0000256" key="1">
    <source>
        <dbReference type="ARBA" id="ARBA00008838"/>
    </source>
</evidence>
<feature type="region of interest" description="Disordered" evidence="6">
    <location>
        <begin position="1"/>
        <end position="39"/>
    </location>
</feature>
<dbReference type="PANTHER" id="PTHR14211">
    <property type="entry name" value="GLIOMA SUPPRESSOR CANDIDATE REGION GENE 2"/>
    <property type="match status" value="1"/>
</dbReference>
<dbReference type="AlphaFoldDB" id="A0A8H7DG64"/>
<dbReference type="GO" id="GO:0005654">
    <property type="term" value="C:nucleoplasm"/>
    <property type="evidence" value="ECO:0007669"/>
    <property type="project" value="UniProtKB-SubCell"/>
</dbReference>
<dbReference type="GO" id="GO:0006364">
    <property type="term" value="P:rRNA processing"/>
    <property type="evidence" value="ECO:0007669"/>
    <property type="project" value="TreeGrafter"/>
</dbReference>
<feature type="compositionally biased region" description="Basic residues" evidence="6">
    <location>
        <begin position="28"/>
        <end position="37"/>
    </location>
</feature>
<dbReference type="OrthoDB" id="5072at2759"/>
<evidence type="ECO:0000313" key="8">
    <source>
        <dbReference type="Proteomes" id="UP000623467"/>
    </source>
</evidence>
<protein>
    <recommendedName>
        <fullName evidence="2 5">Ribosome biogenesis protein NOP53</fullName>
    </recommendedName>
</protein>
<evidence type="ECO:0000256" key="6">
    <source>
        <dbReference type="SAM" id="MobiDB-lite"/>
    </source>
</evidence>
<gene>
    <name evidence="7" type="ORF">MSAN_00736500</name>
</gene>
<dbReference type="InterPro" id="IPR011687">
    <property type="entry name" value="Nop53/GLTSCR2"/>
</dbReference>
<evidence type="ECO:0000256" key="3">
    <source>
        <dbReference type="ARBA" id="ARBA00022517"/>
    </source>
</evidence>
<comment type="function">
    <text evidence="5">May play a role in ribosome biogenesis.</text>
</comment>
<dbReference type="GO" id="GO:0000027">
    <property type="term" value="P:ribosomal large subunit assembly"/>
    <property type="evidence" value="ECO:0007669"/>
    <property type="project" value="UniProtKB-UniRule"/>
</dbReference>
<reference evidence="7" key="1">
    <citation type="submission" date="2020-05" db="EMBL/GenBank/DDBJ databases">
        <title>Mycena genomes resolve the evolution of fungal bioluminescence.</title>
        <authorList>
            <person name="Tsai I.J."/>
        </authorList>
    </citation>
    <scope>NUCLEOTIDE SEQUENCE</scope>
    <source>
        <strain evidence="7">160909Yilan</strain>
    </source>
</reference>
<evidence type="ECO:0000256" key="5">
    <source>
        <dbReference type="PIRNR" id="PIRNR017302"/>
    </source>
</evidence>
<comment type="subcellular location">
    <subcellularLocation>
        <location evidence="5">Nucleus</location>
        <location evidence="5">Nucleolus</location>
    </subcellularLocation>
    <subcellularLocation>
        <location evidence="5">Nucleus</location>
        <location evidence="5">Nucleoplasm</location>
    </subcellularLocation>
</comment>
<comment type="similarity">
    <text evidence="1 5">Belongs to the NOP53 family.</text>
</comment>
<sequence>MSPLKLQGQATKKSTRSAIGAPSQHNQPSRKGKKAWRKNVDLQEVEEGIEELRAEERATGTFLHKQQDDQLFVVDVKGDDKIRKHMPKFKASELISTKILAQRSAVPAVISRTTASKKRKSPLSSEDKERLLRISKRPRKGPFNSIVDPTEFGAGSATLGLSEAVKSSGAYDPWAPAEEMEEIKDGLETVQPKKVKLPVHGHPRHTIEVPAILEPHQGTSYNPPADAHQELLLKASEIEGKRVEKAAKLAETKAKIDQATVEATEETSGVPPGMKVDLVMEDDEDPASTEVITKKMPERKTKAQRNKAAKLLAQVCPVFRPFAFTFDPPRRNALWRTRRAKKSELAVINDIRLLRRTANKTLSAREQAREARRAALQEKLKRGLAGQKLGKHRVPEEQVDVQLGEDLSESLRALKPEGNLFRDRFTSLQQRALIEPRVPVLPKRRRARLVEYEKHAWKRFE</sequence>
<evidence type="ECO:0000256" key="2">
    <source>
        <dbReference type="ARBA" id="ARBA00018339"/>
    </source>
</evidence>
<proteinExistence type="inferred from homology"/>
<keyword evidence="4 5" id="KW-0539">Nucleus</keyword>
<dbReference type="GO" id="GO:0005730">
    <property type="term" value="C:nucleolus"/>
    <property type="evidence" value="ECO:0007669"/>
    <property type="project" value="UniProtKB-SubCell"/>
</dbReference>
<comment type="caution">
    <text evidence="7">The sequence shown here is derived from an EMBL/GenBank/DDBJ whole genome shotgun (WGS) entry which is preliminary data.</text>
</comment>
<organism evidence="7 8">
    <name type="scientific">Mycena sanguinolenta</name>
    <dbReference type="NCBI Taxonomy" id="230812"/>
    <lineage>
        <taxon>Eukaryota</taxon>
        <taxon>Fungi</taxon>
        <taxon>Dikarya</taxon>
        <taxon>Basidiomycota</taxon>
        <taxon>Agaricomycotina</taxon>
        <taxon>Agaricomycetes</taxon>
        <taxon>Agaricomycetidae</taxon>
        <taxon>Agaricales</taxon>
        <taxon>Marasmiineae</taxon>
        <taxon>Mycenaceae</taxon>
        <taxon>Mycena</taxon>
    </lineage>
</organism>